<proteinExistence type="predicted"/>
<protein>
    <recommendedName>
        <fullName evidence="1">DUF4185 domain-containing protein</fullName>
    </recommendedName>
</protein>
<organism evidence="2 3">
    <name type="scientific">Echria macrotheca</name>
    <dbReference type="NCBI Taxonomy" id="438768"/>
    <lineage>
        <taxon>Eukaryota</taxon>
        <taxon>Fungi</taxon>
        <taxon>Dikarya</taxon>
        <taxon>Ascomycota</taxon>
        <taxon>Pezizomycotina</taxon>
        <taxon>Sordariomycetes</taxon>
        <taxon>Sordariomycetidae</taxon>
        <taxon>Sordariales</taxon>
        <taxon>Schizotheciaceae</taxon>
        <taxon>Echria</taxon>
    </lineage>
</organism>
<keyword evidence="3" id="KW-1185">Reference proteome</keyword>
<name>A0AAJ0BC09_9PEZI</name>
<accession>A0AAJ0BC09</accession>
<comment type="caution">
    <text evidence="2">The sequence shown here is derived from an EMBL/GenBank/DDBJ whole genome shotgun (WGS) entry which is preliminary data.</text>
</comment>
<evidence type="ECO:0000313" key="3">
    <source>
        <dbReference type="Proteomes" id="UP001239445"/>
    </source>
</evidence>
<dbReference type="EMBL" id="MU839833">
    <property type="protein sequence ID" value="KAK1755510.1"/>
    <property type="molecule type" value="Genomic_DNA"/>
</dbReference>
<evidence type="ECO:0000313" key="2">
    <source>
        <dbReference type="EMBL" id="KAK1755510.1"/>
    </source>
</evidence>
<gene>
    <name evidence="2" type="ORF">QBC47DRAFT_190394</name>
</gene>
<sequence length="342" mass="38019">MGFNPIQIASVEKLGFQVAINSCSRRDLGFTGKIAGKWYAIYGDTLYCAPGITVAADNPPGFHGMVRNSVSLLTDDPLKVIDLNLNDDYPVPHQRQFVPFNSEWGEVNTTAFGGTSLCETNAETAMAAIYYMVNAYEPNLVGAGVGVVKVIDGTPTVVHRCGPKGYWWDALLYAHYGDKIAYRDERSEYIYIWGGPPNRYTGWLEGSYMYLARVKASEAFDLDKYEYYWGLQRGWKSEILTTFTTETAAMWGTGQGQIVWNAYYHCYLLVHLGIASNTVFLRAATSLEGPWTPDVEVYTTTPIDNGLVYAGVAHPYLDPSGKTLVMSFTNNNNIEVIKASFL</sequence>
<dbReference type="Pfam" id="PF13810">
    <property type="entry name" value="DUF4185"/>
    <property type="match status" value="1"/>
</dbReference>
<dbReference type="Proteomes" id="UP001239445">
    <property type="component" value="Unassembled WGS sequence"/>
</dbReference>
<dbReference type="InterPro" id="IPR025442">
    <property type="entry name" value="DUF4185"/>
</dbReference>
<reference evidence="2" key="1">
    <citation type="submission" date="2023-06" db="EMBL/GenBank/DDBJ databases">
        <title>Genome-scale phylogeny and comparative genomics of the fungal order Sordariales.</title>
        <authorList>
            <consortium name="Lawrence Berkeley National Laboratory"/>
            <person name="Hensen N."/>
            <person name="Bonometti L."/>
            <person name="Westerberg I."/>
            <person name="Brannstrom I.O."/>
            <person name="Guillou S."/>
            <person name="Cros-Aarteil S."/>
            <person name="Calhoun S."/>
            <person name="Haridas S."/>
            <person name="Kuo A."/>
            <person name="Mondo S."/>
            <person name="Pangilinan J."/>
            <person name="Riley R."/>
            <person name="Labutti K."/>
            <person name="Andreopoulos B."/>
            <person name="Lipzen A."/>
            <person name="Chen C."/>
            <person name="Yanf M."/>
            <person name="Daum C."/>
            <person name="Ng V."/>
            <person name="Clum A."/>
            <person name="Steindorff A."/>
            <person name="Ohm R."/>
            <person name="Martin F."/>
            <person name="Silar P."/>
            <person name="Natvig D."/>
            <person name="Lalanne C."/>
            <person name="Gautier V."/>
            <person name="Ament-Velasquez S.L."/>
            <person name="Kruys A."/>
            <person name="Hutchinson M.I."/>
            <person name="Powell A.J."/>
            <person name="Barry K."/>
            <person name="Miller A.N."/>
            <person name="Grigoriev I.V."/>
            <person name="Debuchy R."/>
            <person name="Gladieux P."/>
            <person name="Thoren M.H."/>
            <person name="Johannesson H."/>
        </authorList>
    </citation>
    <scope>NUCLEOTIDE SEQUENCE</scope>
    <source>
        <strain evidence="2">PSN4</strain>
    </source>
</reference>
<feature type="domain" description="DUF4185" evidence="1">
    <location>
        <begin position="186"/>
        <end position="332"/>
    </location>
</feature>
<evidence type="ECO:0000259" key="1">
    <source>
        <dbReference type="Pfam" id="PF13810"/>
    </source>
</evidence>
<dbReference type="AlphaFoldDB" id="A0AAJ0BC09"/>